<dbReference type="EMBL" id="CP002100">
    <property type="protein sequence ID" value="ADN51439.1"/>
    <property type="molecule type" value="Genomic_DNA"/>
</dbReference>
<feature type="transmembrane region" description="Helical" evidence="1">
    <location>
        <begin position="299"/>
        <end position="319"/>
    </location>
</feature>
<keyword evidence="1" id="KW-0812">Transmembrane</keyword>
<evidence type="ECO:0000313" key="3">
    <source>
        <dbReference type="Proteomes" id="UP000006681"/>
    </source>
</evidence>
<evidence type="ECO:0000313" key="2">
    <source>
        <dbReference type="EMBL" id="ADN51439.1"/>
    </source>
</evidence>
<name>E1QPF1_VULDI</name>
<dbReference type="KEGG" id="vdi:Vdis_2068"/>
<dbReference type="Proteomes" id="UP000006681">
    <property type="component" value="Chromosome"/>
</dbReference>
<feature type="transmembrane region" description="Helical" evidence="1">
    <location>
        <begin position="270"/>
        <end position="293"/>
    </location>
</feature>
<proteinExistence type="predicted"/>
<feature type="transmembrane region" description="Helical" evidence="1">
    <location>
        <begin position="239"/>
        <end position="258"/>
    </location>
</feature>
<organism evidence="2 3">
    <name type="scientific">Vulcanisaeta distributa (strain DSM 14429 / JCM 11212 / NBRC 100878 / IC-017)</name>
    <dbReference type="NCBI Taxonomy" id="572478"/>
    <lineage>
        <taxon>Archaea</taxon>
        <taxon>Thermoproteota</taxon>
        <taxon>Thermoprotei</taxon>
        <taxon>Thermoproteales</taxon>
        <taxon>Thermoproteaceae</taxon>
        <taxon>Vulcanisaeta</taxon>
    </lineage>
</organism>
<sequence>MNQAGCPQGALREKLSDAVNCVRVVRVQRRRKYQSHLMFVDDLELTLVNTCNLEVSTVCVDRKYVLEYSGNFAMEIKAFSPGGEKLSILRRDEKCLLDKEPGLDYLCVRLNEPIKPGSYYVLTLTHTAQTSIMTTIESGWRRFVNFLTPYFDVYVFSIIYPINQPSTPWTQSQYHHYEVEPEYLEIHRETTNTVQKVLGAISGGKVSFVVSDNKNLAFGFTMPESLHVSQPTNYSAGELLLNMLTRILFTVFGVPIPIRLTLNRLYKAFSWLFQCLSVGTVVLSFAIVALLLIRINYLLSDLFTLLTTLVLLLLGNYIVIPKQAPIKYQRLHILTYVVTISIILLIIIVIIAVW</sequence>
<reference evidence="2 3" key="1">
    <citation type="journal article" date="2010" name="Stand. Genomic Sci.">
        <title>Complete genome sequence of Vulcanisaeta distributa type strain (IC-017).</title>
        <authorList>
            <person name="Mavromatis K."/>
            <person name="Sikorski J."/>
            <person name="Pabst E."/>
            <person name="Teshima H."/>
            <person name="Lapidus A."/>
            <person name="Lucas S."/>
            <person name="Nolan M."/>
            <person name="Glavina Del Rio T."/>
            <person name="Cheng J.F."/>
            <person name="Bruce D."/>
            <person name="Goodwin L."/>
            <person name="Pitluck S."/>
            <person name="Liolios K."/>
            <person name="Ivanova N."/>
            <person name="Mikhailova N."/>
            <person name="Pati A."/>
            <person name="Chen A."/>
            <person name="Palaniappan K."/>
            <person name="Land M."/>
            <person name="Hauser L."/>
            <person name="Chang Y.J."/>
            <person name="Jeffries C.D."/>
            <person name="Rohde M."/>
            <person name="Spring S."/>
            <person name="Goker M."/>
            <person name="Wirth R."/>
            <person name="Woyke T."/>
            <person name="Bristow J."/>
            <person name="Eisen J.A."/>
            <person name="Markowitz V."/>
            <person name="Hugenholtz P."/>
            <person name="Klenk H.P."/>
            <person name="Kyrpides N.C."/>
        </authorList>
    </citation>
    <scope>NUCLEOTIDE SEQUENCE [LARGE SCALE GENOMIC DNA]</scope>
    <source>
        <strain evidence="3">DSM 14429 / JCM 11212 / NBRC 100878 / IC-017</strain>
    </source>
</reference>
<protein>
    <submittedName>
        <fullName evidence="2">Uncharacterized protein</fullName>
    </submittedName>
</protein>
<keyword evidence="3" id="KW-1185">Reference proteome</keyword>
<dbReference type="HOGENOM" id="CLU_782167_0_0_2"/>
<feature type="transmembrane region" description="Helical" evidence="1">
    <location>
        <begin position="331"/>
        <end position="353"/>
    </location>
</feature>
<reference evidence="3" key="2">
    <citation type="journal article" date="2010" name="Stand. Genomic Sci.">
        <title>Complete genome sequence of Vulcanisaeta distributa type strain (IC-017T).</title>
        <authorList>
            <person name="Mavromatis K."/>
            <person name="Sikorski J."/>
            <person name="Pabst E."/>
            <person name="Teshima H."/>
            <person name="Lapidus A."/>
            <person name="Lucas S."/>
            <person name="Nolan M."/>
            <person name="Glavina Del Rio T."/>
            <person name="Cheng J."/>
            <person name="Bruce D."/>
            <person name="Goodwin L."/>
            <person name="Pitluck S."/>
            <person name="Liolios K."/>
            <person name="Ivanova N."/>
            <person name="Mikhailova N."/>
            <person name="Pati A."/>
            <person name="Chen A."/>
            <person name="Palaniappan K."/>
            <person name="Land M."/>
            <person name="Hauser L."/>
            <person name="Chang Y."/>
            <person name="Jeffries C."/>
            <person name="Rohde M."/>
            <person name="Spring S."/>
            <person name="Goker M."/>
            <person name="Wirth R."/>
            <person name="Woyke T."/>
            <person name="Bristow J."/>
            <person name="Eisen J."/>
            <person name="Markowitz V."/>
            <person name="Hugenholtz P."/>
            <person name="Klenk H."/>
            <person name="Kyrpides N."/>
        </authorList>
    </citation>
    <scope>NUCLEOTIDE SEQUENCE [LARGE SCALE GENOMIC DNA]</scope>
    <source>
        <strain evidence="3">DSM 14429 / JCM 11212 / NBRC 100878 / IC-017</strain>
    </source>
</reference>
<evidence type="ECO:0000256" key="1">
    <source>
        <dbReference type="SAM" id="Phobius"/>
    </source>
</evidence>
<dbReference type="GeneID" id="9753020"/>
<keyword evidence="1" id="KW-1133">Transmembrane helix</keyword>
<dbReference type="AlphaFoldDB" id="E1QPF1"/>
<keyword evidence="1" id="KW-0472">Membrane</keyword>
<dbReference type="RefSeq" id="WP_013337164.1">
    <property type="nucleotide sequence ID" value="NC_014537.1"/>
</dbReference>
<gene>
    <name evidence="2" type="ordered locus">Vdis_2068</name>
</gene>
<accession>E1QPF1</accession>